<evidence type="ECO:0000313" key="4">
    <source>
        <dbReference type="EMBL" id="GEP43306.1"/>
    </source>
</evidence>
<proteinExistence type="inferred from homology"/>
<gene>
    <name evidence="4" type="primary">tolB</name>
    <name evidence="4" type="ORF">BGE01nite_25970</name>
</gene>
<dbReference type="Pfam" id="PF07676">
    <property type="entry name" value="PD40"/>
    <property type="match status" value="5"/>
</dbReference>
<dbReference type="InterPro" id="IPR011659">
    <property type="entry name" value="WD40"/>
</dbReference>
<feature type="chain" id="PRO_5022126130" evidence="2">
    <location>
        <begin position="18"/>
        <end position="978"/>
    </location>
</feature>
<dbReference type="OrthoDB" id="9762302at2"/>
<dbReference type="Pfam" id="PF13180">
    <property type="entry name" value="PDZ_2"/>
    <property type="match status" value="1"/>
</dbReference>
<dbReference type="AlphaFoldDB" id="A0A512M996"/>
<dbReference type="SMART" id="SM00228">
    <property type="entry name" value="PDZ"/>
    <property type="match status" value="1"/>
</dbReference>
<comment type="similarity">
    <text evidence="1">Belongs to the TolB family.</text>
</comment>
<feature type="signal peptide" evidence="2">
    <location>
        <begin position="1"/>
        <end position="17"/>
    </location>
</feature>
<reference evidence="4 5" key="1">
    <citation type="submission" date="2019-07" db="EMBL/GenBank/DDBJ databases">
        <title>Whole genome shotgun sequence of Brevifollis gellanilyticus NBRC 108608.</title>
        <authorList>
            <person name="Hosoyama A."/>
            <person name="Uohara A."/>
            <person name="Ohji S."/>
            <person name="Ichikawa N."/>
        </authorList>
    </citation>
    <scope>NUCLEOTIDE SEQUENCE [LARGE SCALE GENOMIC DNA]</scope>
    <source>
        <strain evidence="4 5">NBRC 108608</strain>
    </source>
</reference>
<dbReference type="InterPro" id="IPR007484">
    <property type="entry name" value="Peptidase_M28"/>
</dbReference>
<dbReference type="Gene3D" id="2.120.10.30">
    <property type="entry name" value="TolB, C-terminal domain"/>
    <property type="match status" value="4"/>
</dbReference>
<dbReference type="InterPro" id="IPR036034">
    <property type="entry name" value="PDZ_sf"/>
</dbReference>
<dbReference type="Proteomes" id="UP000321577">
    <property type="component" value="Unassembled WGS sequence"/>
</dbReference>
<dbReference type="Gene3D" id="3.50.30.30">
    <property type="match status" value="1"/>
</dbReference>
<protein>
    <submittedName>
        <fullName evidence="4">TolB protein</fullName>
    </submittedName>
</protein>
<evidence type="ECO:0000256" key="1">
    <source>
        <dbReference type="ARBA" id="ARBA00009820"/>
    </source>
</evidence>
<accession>A0A512M996</accession>
<dbReference type="Gene3D" id="2.30.42.10">
    <property type="match status" value="1"/>
</dbReference>
<dbReference type="PANTHER" id="PTHR36842">
    <property type="entry name" value="PROTEIN TOLB HOMOLOG"/>
    <property type="match status" value="1"/>
</dbReference>
<keyword evidence="2" id="KW-0732">Signal</keyword>
<dbReference type="PROSITE" id="PS50106">
    <property type="entry name" value="PDZ"/>
    <property type="match status" value="1"/>
</dbReference>
<keyword evidence="5" id="KW-1185">Reference proteome</keyword>
<organism evidence="4 5">
    <name type="scientific">Brevifollis gellanilyticus</name>
    <dbReference type="NCBI Taxonomy" id="748831"/>
    <lineage>
        <taxon>Bacteria</taxon>
        <taxon>Pseudomonadati</taxon>
        <taxon>Verrucomicrobiota</taxon>
        <taxon>Verrucomicrobiia</taxon>
        <taxon>Verrucomicrobiales</taxon>
        <taxon>Verrucomicrobiaceae</taxon>
    </lineage>
</organism>
<dbReference type="Pfam" id="PF04389">
    <property type="entry name" value="Peptidase_M28"/>
    <property type="match status" value="1"/>
</dbReference>
<evidence type="ECO:0000259" key="3">
    <source>
        <dbReference type="PROSITE" id="PS50106"/>
    </source>
</evidence>
<dbReference type="SUPFAM" id="SSF53187">
    <property type="entry name" value="Zn-dependent exopeptidases"/>
    <property type="match status" value="1"/>
</dbReference>
<name>A0A512M996_9BACT</name>
<dbReference type="InterPro" id="IPR001478">
    <property type="entry name" value="PDZ"/>
</dbReference>
<dbReference type="InterPro" id="IPR011042">
    <property type="entry name" value="6-blade_b-propeller_TolB-like"/>
</dbReference>
<dbReference type="SUPFAM" id="SSF50156">
    <property type="entry name" value="PDZ domain-like"/>
    <property type="match status" value="1"/>
</dbReference>
<comment type="caution">
    <text evidence="4">The sequence shown here is derived from an EMBL/GenBank/DDBJ whole genome shotgun (WGS) entry which is preliminary data.</text>
</comment>
<dbReference type="RefSeq" id="WP_146850886.1">
    <property type="nucleotide sequence ID" value="NZ_BKAG01000016.1"/>
</dbReference>
<dbReference type="PANTHER" id="PTHR36842:SF1">
    <property type="entry name" value="PROTEIN TOLB"/>
    <property type="match status" value="1"/>
</dbReference>
<feature type="domain" description="PDZ" evidence="3">
    <location>
        <begin position="875"/>
        <end position="965"/>
    </location>
</feature>
<evidence type="ECO:0000313" key="5">
    <source>
        <dbReference type="Proteomes" id="UP000321577"/>
    </source>
</evidence>
<evidence type="ECO:0000256" key="2">
    <source>
        <dbReference type="SAM" id="SignalP"/>
    </source>
</evidence>
<dbReference type="EMBL" id="BKAG01000016">
    <property type="protein sequence ID" value="GEP43306.1"/>
    <property type="molecule type" value="Genomic_DNA"/>
</dbReference>
<dbReference type="Gene3D" id="3.40.630.10">
    <property type="entry name" value="Zn peptidases"/>
    <property type="match status" value="2"/>
</dbReference>
<dbReference type="SUPFAM" id="SSF82171">
    <property type="entry name" value="DPP6 N-terminal domain-like"/>
    <property type="match status" value="1"/>
</dbReference>
<sequence length="978" mass="106801">MRLISALCLAATSLVSAQTEADLLKNVRQLTFEGRRAGEGYFNADGTKMVFQSEREAGNPFYQIYLMDLETGDQERISPGMGKTTCAWIHPDGKRIMFASTHSDPNSKDLQDAEYKERETSKVRKYSWDYDEHYDIWEYTLATKLFKNLTDTKGYDAEGDWSPNGTKMVFASNRRAYDKELSKEDKERLKIDKQYFMDIYIADADGTNVKQLTDVPGYDGGPFFSADGKKICWRRFTPKGDVAEVWTMNIDGSDQKQITKLGAMSWAPYFHPSGEYLIFTTNLNGFANFELYIVDAAGKREPVRVTTTDGFDGLPVFTPDGKKLAWTSGRTANAQSQIFMAEWNHEAAKKALETSGPAKEDKVAKTAQAPDASLTKGEITPEDMRQHVTYLASDELDGRLTGTEGEKLATQYVADVFKKIGLQPYGDEEWFEPFEFTAGVALGEGNKLVLTGGDAAELKADVDWRPLSFSQLGEIKPSSIVFAGYGIETPDEATGNDGKKLETYSSYAHLDVKDKWVMVLRYLPEGISKERRDDLVRYASLRHKALVARQKGAKGLIFVSGPNSKVANQLVPMSFDASLATSGVAAISITDALADKLLKPAGKTIKELQDKLDTGDLMGGIDCAGLTLAATIDIRQEKKTGRNVLGVLPAKDKPDPHVAPLIVCAHIDHLGSKGGGNSRAKGDDLNKIHHGADDNASGVAGVIEIAQYLADQKKQGKIKLTRDVIFAGWSGEELGLLGSNHYVEALAKMFRGDPNGKLTGMFAACLNMDMIGRFQKTLVLQGVGSSSIWAKEIEKRNAPIGLPITTQNDAHLPTDSTTFYLRGIPTLNAFTGSHEDYHLPSDTADKIDYEHAAKIAKLMGLIARGVATSDTNPDYVTMEAPKNQGTRGGMRAYLGTIPDYAQGDTKGVKLSGVSPIGPAAKAGVKGGDVIVKLSGKDVLNIYDYTSLMGELKIGAETTITVLRDGKEVELKVTPGSRE</sequence>